<dbReference type="AlphaFoldDB" id="A0A1H3LMP1"/>
<keyword evidence="10" id="KW-1185">Reference proteome</keyword>
<evidence type="ECO:0000256" key="8">
    <source>
        <dbReference type="SAM" id="Phobius"/>
    </source>
</evidence>
<keyword evidence="7 8" id="KW-0472">Membrane</keyword>
<dbReference type="Proteomes" id="UP000199515">
    <property type="component" value="Unassembled WGS sequence"/>
</dbReference>
<dbReference type="RefSeq" id="WP_176968867.1">
    <property type="nucleotide sequence ID" value="NZ_FNON01000006.1"/>
</dbReference>
<feature type="transmembrane region" description="Helical" evidence="8">
    <location>
        <begin position="137"/>
        <end position="157"/>
    </location>
</feature>
<evidence type="ECO:0000313" key="9">
    <source>
        <dbReference type="EMBL" id="SDY65681.1"/>
    </source>
</evidence>
<dbReference type="GO" id="GO:0005886">
    <property type="term" value="C:plasma membrane"/>
    <property type="evidence" value="ECO:0007669"/>
    <property type="project" value="UniProtKB-SubCell"/>
</dbReference>
<dbReference type="NCBIfam" id="NF012139">
    <property type="entry name" value="exosort_XrtP"/>
    <property type="match status" value="1"/>
</dbReference>
<evidence type="ECO:0000256" key="1">
    <source>
        <dbReference type="ARBA" id="ARBA00004651"/>
    </source>
</evidence>
<dbReference type="EMBL" id="FNON01000006">
    <property type="protein sequence ID" value="SDY65681.1"/>
    <property type="molecule type" value="Genomic_DNA"/>
</dbReference>
<feature type="transmembrane region" description="Helical" evidence="8">
    <location>
        <begin position="100"/>
        <end position="125"/>
    </location>
</feature>
<keyword evidence="2" id="KW-1003">Cell membrane</keyword>
<organism evidence="9 10">
    <name type="scientific">Amycolatopsis xylanica</name>
    <dbReference type="NCBI Taxonomy" id="589385"/>
    <lineage>
        <taxon>Bacteria</taxon>
        <taxon>Bacillati</taxon>
        <taxon>Actinomycetota</taxon>
        <taxon>Actinomycetes</taxon>
        <taxon>Pseudonocardiales</taxon>
        <taxon>Pseudonocardiaceae</taxon>
        <taxon>Amycolatopsis</taxon>
    </lineage>
</organism>
<gene>
    <name evidence="9" type="ORF">SAMN05421504_106280</name>
</gene>
<dbReference type="NCBIfam" id="TIGR04178">
    <property type="entry name" value="exo_archaeo"/>
    <property type="match status" value="1"/>
</dbReference>
<dbReference type="STRING" id="589385.SAMN05421504_106280"/>
<evidence type="ECO:0000256" key="3">
    <source>
        <dbReference type="ARBA" id="ARBA00022670"/>
    </source>
</evidence>
<keyword evidence="6 8" id="KW-1133">Transmembrane helix</keyword>
<evidence type="ECO:0000313" key="10">
    <source>
        <dbReference type="Proteomes" id="UP000199515"/>
    </source>
</evidence>
<dbReference type="GO" id="GO:0008233">
    <property type="term" value="F:peptidase activity"/>
    <property type="evidence" value="ECO:0007669"/>
    <property type="project" value="UniProtKB-KW"/>
</dbReference>
<protein>
    <submittedName>
        <fullName evidence="9">Exosortase/archaeosortase family protein</fullName>
    </submittedName>
</protein>
<keyword evidence="4 8" id="KW-0812">Transmembrane</keyword>
<evidence type="ECO:0000256" key="2">
    <source>
        <dbReference type="ARBA" id="ARBA00022475"/>
    </source>
</evidence>
<name>A0A1H3LMP1_9PSEU</name>
<comment type="subcellular location">
    <subcellularLocation>
        <location evidence="1">Cell membrane</location>
        <topology evidence="1">Multi-pass membrane protein</topology>
    </subcellularLocation>
</comment>
<accession>A0A1H3LMP1</accession>
<sequence length="163" mass="17636">MRLSVFALVAAGVVLVLIERAYRVFEVHLSGLILSVITSSGTEVVGDRETVYFGLSGDTPLGLRMTPECSSVFMLLPLLLVTAVMVWFRPQNSRTLFTSLAIAAVAVVIVNQLRVLAIVGLVNWLGVDTGYYWGHTLLGSLVSVLGGAATLVLFVWLSTRRRA</sequence>
<reference evidence="9 10" key="1">
    <citation type="submission" date="2016-10" db="EMBL/GenBank/DDBJ databases">
        <authorList>
            <person name="de Groot N.N."/>
        </authorList>
    </citation>
    <scope>NUCLEOTIDE SEQUENCE [LARGE SCALE GENOMIC DNA]</scope>
    <source>
        <strain evidence="9 10">CPCC 202699</strain>
    </source>
</reference>
<proteinExistence type="predicted"/>
<evidence type="ECO:0000256" key="5">
    <source>
        <dbReference type="ARBA" id="ARBA00022801"/>
    </source>
</evidence>
<evidence type="ECO:0000256" key="4">
    <source>
        <dbReference type="ARBA" id="ARBA00022692"/>
    </source>
</evidence>
<keyword evidence="5" id="KW-0378">Hydrolase</keyword>
<dbReference type="GO" id="GO:0006508">
    <property type="term" value="P:proteolysis"/>
    <property type="evidence" value="ECO:0007669"/>
    <property type="project" value="UniProtKB-KW"/>
</dbReference>
<feature type="transmembrane region" description="Helical" evidence="8">
    <location>
        <begin position="70"/>
        <end position="88"/>
    </location>
</feature>
<dbReference type="InterPro" id="IPR026392">
    <property type="entry name" value="Exo/Archaeosortase_dom"/>
</dbReference>
<evidence type="ECO:0000256" key="6">
    <source>
        <dbReference type="ARBA" id="ARBA00022989"/>
    </source>
</evidence>
<keyword evidence="3" id="KW-0645">Protease</keyword>
<evidence type="ECO:0000256" key="7">
    <source>
        <dbReference type="ARBA" id="ARBA00023136"/>
    </source>
</evidence>